<keyword evidence="1" id="KW-0812">Transmembrane</keyword>
<evidence type="ECO:0000313" key="2">
    <source>
        <dbReference type="EMBL" id="QGR03084.1"/>
    </source>
</evidence>
<organism evidence="2 3">
    <name type="scientific">Ehrlichia ruminantium</name>
    <name type="common">heartwater rickettsia</name>
    <name type="synonym">Cowdria ruminantium</name>
    <dbReference type="NCBI Taxonomy" id="779"/>
    <lineage>
        <taxon>Bacteria</taxon>
        <taxon>Pseudomonadati</taxon>
        <taxon>Pseudomonadota</taxon>
        <taxon>Alphaproteobacteria</taxon>
        <taxon>Rickettsiales</taxon>
        <taxon>Anaplasmataceae</taxon>
        <taxon>Ehrlichia</taxon>
    </lineage>
</organism>
<gene>
    <name evidence="2" type="ORF">EDL80_00415</name>
</gene>
<feature type="transmembrane region" description="Helical" evidence="1">
    <location>
        <begin position="6"/>
        <end position="29"/>
    </location>
</feature>
<accession>A0AAE6Q8I7</accession>
<evidence type="ECO:0000256" key="1">
    <source>
        <dbReference type="SAM" id="Phobius"/>
    </source>
</evidence>
<dbReference type="AlphaFoldDB" id="A0AAE6Q8I7"/>
<keyword evidence="3" id="KW-1185">Reference proteome</keyword>
<dbReference type="EMBL" id="CP033455">
    <property type="protein sequence ID" value="QGR03084.1"/>
    <property type="molecule type" value="Genomic_DNA"/>
</dbReference>
<evidence type="ECO:0000313" key="3">
    <source>
        <dbReference type="Proteomes" id="UP000422822"/>
    </source>
</evidence>
<dbReference type="Proteomes" id="UP000422822">
    <property type="component" value="Chromosome"/>
</dbReference>
<name>A0AAE6Q8I7_EHRRU</name>
<keyword evidence="1" id="KW-0472">Membrane</keyword>
<proteinExistence type="predicted"/>
<sequence length="59" mass="6897">MVLLYIYIILVLFIKSCNCIIFVSILVILRIFSSDTVSEYCGLFFKCVNIDEKVLYMFS</sequence>
<keyword evidence="1" id="KW-1133">Transmembrane helix</keyword>
<reference evidence="2 3" key="1">
    <citation type="submission" date="2018-10" db="EMBL/GenBank/DDBJ databases">
        <title>Propagation and draft genome sequences of three atypical Erhlichia ruminantium isolates.</title>
        <authorList>
            <person name="Liebenberg J."/>
            <person name="Steyn H."/>
            <person name="Josemans A."/>
            <person name="Zweygarth E."/>
        </authorList>
    </citation>
    <scope>NUCLEOTIDE SEQUENCE [LARGE SCALE GENOMIC DNA]</scope>
    <source>
        <strain evidence="2 3">Omatjenne</strain>
    </source>
</reference>
<protein>
    <submittedName>
        <fullName evidence="2">Uncharacterized protein</fullName>
    </submittedName>
</protein>